<dbReference type="Gene3D" id="2.120.10.30">
    <property type="entry name" value="TolB, C-terminal domain"/>
    <property type="match status" value="1"/>
</dbReference>
<dbReference type="Pfam" id="PF08450">
    <property type="entry name" value="SGL"/>
    <property type="match status" value="1"/>
</dbReference>
<comment type="caution">
    <text evidence="3">The sequence shown here is derived from an EMBL/GenBank/DDBJ whole genome shotgun (WGS) entry which is preliminary data.</text>
</comment>
<proteinExistence type="inferred from homology"/>
<name>A0ABR5TDJ9_9BURK</name>
<dbReference type="PRINTS" id="PR01790">
    <property type="entry name" value="SMP30FAMILY"/>
</dbReference>
<dbReference type="InterPro" id="IPR011042">
    <property type="entry name" value="6-blade_b-propeller_TolB-like"/>
</dbReference>
<dbReference type="Proteomes" id="UP000070255">
    <property type="component" value="Unassembled WGS sequence"/>
</dbReference>
<comment type="similarity">
    <text evidence="1">Belongs to the SMP-30/CGR1 family.</text>
</comment>
<evidence type="ECO:0000313" key="4">
    <source>
        <dbReference type="Proteomes" id="UP000070255"/>
    </source>
</evidence>
<reference evidence="3 4" key="1">
    <citation type="submission" date="2015-11" db="EMBL/GenBank/DDBJ databases">
        <authorList>
            <person name="Sahl J."/>
            <person name="Wagner D."/>
            <person name="Keim P."/>
        </authorList>
    </citation>
    <scope>NUCLEOTIDE SEQUENCE [LARGE SCALE GENOMIC DNA]</scope>
    <source>
        <strain evidence="3 4">BDU18</strain>
    </source>
</reference>
<dbReference type="RefSeq" id="WP_038742959.1">
    <property type="nucleotide sequence ID" value="NZ_CP013417.1"/>
</dbReference>
<dbReference type="InterPro" id="IPR013658">
    <property type="entry name" value="SGL"/>
</dbReference>
<dbReference type="InterPro" id="IPR005511">
    <property type="entry name" value="SMP-30"/>
</dbReference>
<evidence type="ECO:0000256" key="1">
    <source>
        <dbReference type="ARBA" id="ARBA00008853"/>
    </source>
</evidence>
<organism evidence="3 4">
    <name type="scientific">Burkholderia savannae</name>
    <dbReference type="NCBI Taxonomy" id="1637837"/>
    <lineage>
        <taxon>Bacteria</taxon>
        <taxon>Pseudomonadati</taxon>
        <taxon>Pseudomonadota</taxon>
        <taxon>Betaproteobacteria</taxon>
        <taxon>Burkholderiales</taxon>
        <taxon>Burkholderiaceae</taxon>
        <taxon>Burkholderia</taxon>
        <taxon>pseudomallei group</taxon>
    </lineage>
</organism>
<protein>
    <submittedName>
        <fullName evidence="3">Gluconolaconase</fullName>
    </submittedName>
</protein>
<dbReference type="EMBL" id="LNJQ01000001">
    <property type="protein sequence ID" value="KWZ43055.1"/>
    <property type="molecule type" value="Genomic_DNA"/>
</dbReference>
<feature type="domain" description="SMP-30/Gluconolactonase/LRE-like region" evidence="2">
    <location>
        <begin position="16"/>
        <end position="256"/>
    </location>
</feature>
<dbReference type="PANTHER" id="PTHR10907">
    <property type="entry name" value="REGUCALCIN"/>
    <property type="match status" value="1"/>
</dbReference>
<dbReference type="PANTHER" id="PTHR10907:SF47">
    <property type="entry name" value="REGUCALCIN"/>
    <property type="match status" value="1"/>
</dbReference>
<gene>
    <name evidence="3" type="ORF">WS72_09420</name>
</gene>
<dbReference type="SUPFAM" id="SSF63829">
    <property type="entry name" value="Calcium-dependent phosphotriesterase"/>
    <property type="match status" value="1"/>
</dbReference>
<evidence type="ECO:0000313" key="3">
    <source>
        <dbReference type="EMBL" id="KWZ43055.1"/>
    </source>
</evidence>
<keyword evidence="4" id="KW-1185">Reference proteome</keyword>
<accession>A0ABR5TDJ9</accession>
<sequence>MKTTAPICIWDVAAELGEGPIWSDAERSVYFVDIKSQRVHRLNVDSRQASSWAAPAQPGFLAPLADGGLASGLEDGIYRFDTITGAFLKIIDVESNIPGNRLNDGYVDRRGRLWFGSMDDSERQARGTLYRVQPNGRPIACDTGYVITNGPAVSPDGRVMYHADTLNRVIYAFDVDEEGMLARKRRFVSISGGGYPDGMAVDANGFVWVALFGGARIERFSPDGALTDQIHFPCDNVTKLVFGGDDLRTVYVTTARKGLSNTALQRQPHAGGLFEFRADVPGQPQAFCTEGFCNE</sequence>
<evidence type="ECO:0000259" key="2">
    <source>
        <dbReference type="Pfam" id="PF08450"/>
    </source>
</evidence>